<evidence type="ECO:0000256" key="6">
    <source>
        <dbReference type="ARBA" id="ARBA00022723"/>
    </source>
</evidence>
<dbReference type="InterPro" id="IPR002694">
    <property type="entry name" value="Znf_CHC2"/>
</dbReference>
<keyword evidence="5 12" id="KW-0235">DNA replication</keyword>
<keyword evidence="8 12" id="KW-0862">Zinc</keyword>
<dbReference type="AlphaFoldDB" id="A0A9J7BRU7"/>
<comment type="domain">
    <text evidence="12">Contains an N-terminal zinc-binding domain, a central core domain that contains the primase activity, and a C-terminal DnaB-binding domain.</text>
</comment>
<dbReference type="InterPro" id="IPR037068">
    <property type="entry name" value="DNA_primase_core_N_sf"/>
</dbReference>
<evidence type="ECO:0000313" key="17">
    <source>
        <dbReference type="EMBL" id="UWZ85297.1"/>
    </source>
</evidence>
<dbReference type="GO" id="GO:0003899">
    <property type="term" value="F:DNA-directed RNA polymerase activity"/>
    <property type="evidence" value="ECO:0007669"/>
    <property type="project" value="UniProtKB-UniRule"/>
</dbReference>
<keyword evidence="1 12" id="KW-0240">DNA-directed RNA polymerase</keyword>
<dbReference type="KEGG" id="orp:MOP44_04995"/>
<evidence type="ECO:0000256" key="1">
    <source>
        <dbReference type="ARBA" id="ARBA00022478"/>
    </source>
</evidence>
<keyword evidence="7 12" id="KW-0863">Zinc-finger</keyword>
<keyword evidence="11 12" id="KW-0804">Transcription</keyword>
<dbReference type="Proteomes" id="UP001059380">
    <property type="component" value="Chromosome"/>
</dbReference>
<organism evidence="17 18">
    <name type="scientific">Occallatibacter riparius</name>
    <dbReference type="NCBI Taxonomy" id="1002689"/>
    <lineage>
        <taxon>Bacteria</taxon>
        <taxon>Pseudomonadati</taxon>
        <taxon>Acidobacteriota</taxon>
        <taxon>Terriglobia</taxon>
        <taxon>Terriglobales</taxon>
        <taxon>Acidobacteriaceae</taxon>
        <taxon>Occallatibacter</taxon>
    </lineage>
</organism>
<keyword evidence="2 12" id="KW-0639">Primosome</keyword>
<dbReference type="PIRSF" id="PIRSF002811">
    <property type="entry name" value="DnaG"/>
    <property type="match status" value="1"/>
</dbReference>
<evidence type="ECO:0000256" key="7">
    <source>
        <dbReference type="ARBA" id="ARBA00022771"/>
    </source>
</evidence>
<feature type="domain" description="Toprim" evidence="16">
    <location>
        <begin position="263"/>
        <end position="344"/>
    </location>
</feature>
<evidence type="ECO:0000313" key="18">
    <source>
        <dbReference type="Proteomes" id="UP001059380"/>
    </source>
</evidence>
<comment type="function">
    <text evidence="12 13">RNA polymerase that catalyzes the synthesis of short RNA molecules used as primers for DNA polymerase during DNA replication.</text>
</comment>
<dbReference type="HAMAP" id="MF_00974">
    <property type="entry name" value="DNA_primase_DnaG"/>
    <property type="match status" value="1"/>
</dbReference>
<dbReference type="PANTHER" id="PTHR30313:SF2">
    <property type="entry name" value="DNA PRIMASE"/>
    <property type="match status" value="1"/>
</dbReference>
<evidence type="ECO:0000256" key="15">
    <source>
        <dbReference type="SAM" id="Coils"/>
    </source>
</evidence>
<sequence length="592" mass="66298">MTDFAQSVKQQADIVKVIEQYIRLRKAGAVNYSGLCPFHKEKSPSFSVHAVRQFYHCFGCGVSGDVFSFVAKIENVSFPEAVRIVAHKCGIPLPKKEYSSPEEAAEARLRRKLLDLHEAATSFYEEQLRGPEGAIAREYLAGRGLDQKGLEKFRIGYSPDSFNALRDRLSSMADAETLRASGLFSQKEHEDGTLGHVYDRFRKRVMFPICNESGRVIAFTARTLETGDKAGAKYINSPETPLYTKGQVLFNLDKARTAIRQTEFALLVEGQMDCISVFLRGIQNVIATSGTAFTEHQVNLLRRHTSNVAVNFDPDAAGANAAEKSISLLTEEGFTIKIVTLEDGLDPDRFIRERGVEAYVAAIRGARRQSDYLIERARQMFPGATGDQKVKAMNYLLPHIKRIPEALARGQFAHDAAQKLGIDSAVLREELRQAALKRRDHVEVKSSPLTEVERVLLRALAIIDPEHEEARRLAAAAIQQQPSWFEQLVAFPAIQALANRQANDPMDVVEDESQRALLAQALLGETRPPGDAEVSGALQHIHEEAIEHRRRELLREIAEAERRADMTEALRLTQEKLQLDKALRELHQRGQE</sequence>
<proteinExistence type="inferred from homology"/>
<dbReference type="GO" id="GO:0000428">
    <property type="term" value="C:DNA-directed RNA polymerase complex"/>
    <property type="evidence" value="ECO:0007669"/>
    <property type="project" value="UniProtKB-KW"/>
</dbReference>
<reference evidence="17" key="1">
    <citation type="submission" date="2021-04" db="EMBL/GenBank/DDBJ databases">
        <title>Phylogenetic analysis of Acidobacteriaceae.</title>
        <authorList>
            <person name="Qiu L."/>
            <person name="Zhang Q."/>
        </authorList>
    </citation>
    <scope>NUCLEOTIDE SEQUENCE</scope>
    <source>
        <strain evidence="17">DSM 25168</strain>
    </source>
</reference>
<evidence type="ECO:0000256" key="8">
    <source>
        <dbReference type="ARBA" id="ARBA00022833"/>
    </source>
</evidence>
<dbReference type="SUPFAM" id="SSF56731">
    <property type="entry name" value="DNA primase core"/>
    <property type="match status" value="1"/>
</dbReference>
<dbReference type="FunFam" id="3.90.580.10:FF:000001">
    <property type="entry name" value="DNA primase"/>
    <property type="match status" value="1"/>
</dbReference>
<dbReference type="SMART" id="SM00493">
    <property type="entry name" value="TOPRIM"/>
    <property type="match status" value="1"/>
</dbReference>
<comment type="similarity">
    <text evidence="12 13">Belongs to the DnaG primase family.</text>
</comment>
<dbReference type="Pfam" id="PF01807">
    <property type="entry name" value="Zn_ribbon_DnaG"/>
    <property type="match status" value="1"/>
</dbReference>
<dbReference type="Gene3D" id="3.90.980.10">
    <property type="entry name" value="DNA primase, catalytic core, N-terminal domain"/>
    <property type="match status" value="1"/>
</dbReference>
<keyword evidence="6 12" id="KW-0479">Metal-binding</keyword>
<dbReference type="GO" id="GO:0006269">
    <property type="term" value="P:DNA replication, synthesis of primer"/>
    <property type="evidence" value="ECO:0007669"/>
    <property type="project" value="UniProtKB-UniRule"/>
</dbReference>
<dbReference type="Pfam" id="PF10410">
    <property type="entry name" value="DnaB_bind"/>
    <property type="match status" value="1"/>
</dbReference>
<dbReference type="InterPro" id="IPR036977">
    <property type="entry name" value="DNA_primase_Znf_CHC2"/>
</dbReference>
<dbReference type="InterPro" id="IPR019475">
    <property type="entry name" value="DNA_primase_DnaB-bd"/>
</dbReference>
<dbReference type="EC" id="2.7.7.101" evidence="12"/>
<dbReference type="NCBIfam" id="TIGR01391">
    <property type="entry name" value="dnaG"/>
    <property type="match status" value="1"/>
</dbReference>
<evidence type="ECO:0000256" key="5">
    <source>
        <dbReference type="ARBA" id="ARBA00022705"/>
    </source>
</evidence>
<evidence type="ECO:0000256" key="13">
    <source>
        <dbReference type="PIRNR" id="PIRNR002811"/>
    </source>
</evidence>
<dbReference type="InterPro" id="IPR013264">
    <property type="entry name" value="DNAG_N"/>
</dbReference>
<keyword evidence="9" id="KW-0460">Magnesium</keyword>
<evidence type="ECO:0000256" key="10">
    <source>
        <dbReference type="ARBA" id="ARBA00023125"/>
    </source>
</evidence>
<comment type="catalytic activity">
    <reaction evidence="12">
        <text>ssDNA + n NTP = ssDNA/pppN(pN)n-1 hybrid + (n-1) diphosphate.</text>
        <dbReference type="EC" id="2.7.7.101"/>
    </reaction>
</comment>
<accession>A0A9J7BRU7</accession>
<evidence type="ECO:0000256" key="3">
    <source>
        <dbReference type="ARBA" id="ARBA00022679"/>
    </source>
</evidence>
<dbReference type="Gene3D" id="3.40.1360.10">
    <property type="match status" value="1"/>
</dbReference>
<dbReference type="InterPro" id="IPR006171">
    <property type="entry name" value="TOPRIM_dom"/>
</dbReference>
<dbReference type="SMART" id="SM00400">
    <property type="entry name" value="ZnF_CHCC"/>
    <property type="match status" value="1"/>
</dbReference>
<keyword evidence="3 12" id="KW-0808">Transferase</keyword>
<dbReference type="EMBL" id="CP093313">
    <property type="protein sequence ID" value="UWZ85297.1"/>
    <property type="molecule type" value="Genomic_DNA"/>
</dbReference>
<dbReference type="InterPro" id="IPR030846">
    <property type="entry name" value="DnaG_bac"/>
</dbReference>
<keyword evidence="18" id="KW-1185">Reference proteome</keyword>
<gene>
    <name evidence="12 17" type="primary">dnaG</name>
    <name evidence="17" type="ORF">MOP44_04995</name>
</gene>
<dbReference type="Gene3D" id="3.90.580.10">
    <property type="entry name" value="Zinc finger, CHC2-type domain"/>
    <property type="match status" value="1"/>
</dbReference>
<evidence type="ECO:0000256" key="12">
    <source>
        <dbReference type="HAMAP-Rule" id="MF_00974"/>
    </source>
</evidence>
<evidence type="ECO:0000256" key="11">
    <source>
        <dbReference type="ARBA" id="ARBA00023163"/>
    </source>
</evidence>
<dbReference type="PANTHER" id="PTHR30313">
    <property type="entry name" value="DNA PRIMASE"/>
    <property type="match status" value="1"/>
</dbReference>
<keyword evidence="4 12" id="KW-0548">Nucleotidyltransferase</keyword>
<dbReference type="RefSeq" id="WP_260794814.1">
    <property type="nucleotide sequence ID" value="NZ_CP093313.1"/>
</dbReference>
<dbReference type="InterPro" id="IPR034151">
    <property type="entry name" value="TOPRIM_DnaG_bac"/>
</dbReference>
<comment type="subunit">
    <text evidence="12">Monomer. Interacts with DnaB.</text>
</comment>
<evidence type="ECO:0000256" key="2">
    <source>
        <dbReference type="ARBA" id="ARBA00022515"/>
    </source>
</evidence>
<keyword evidence="15" id="KW-0175">Coiled coil</keyword>
<dbReference type="InterPro" id="IPR050219">
    <property type="entry name" value="DnaG_primase"/>
</dbReference>
<feature type="coiled-coil region" evidence="15">
    <location>
        <begin position="543"/>
        <end position="589"/>
    </location>
</feature>
<protein>
    <recommendedName>
        <fullName evidence="12 13">DNA primase</fullName>
        <ecNumber evidence="12">2.7.7.101</ecNumber>
    </recommendedName>
</protein>
<dbReference type="PROSITE" id="PS50880">
    <property type="entry name" value="TOPRIM"/>
    <property type="match status" value="1"/>
</dbReference>
<evidence type="ECO:0000256" key="4">
    <source>
        <dbReference type="ARBA" id="ARBA00022695"/>
    </source>
</evidence>
<evidence type="ECO:0000259" key="16">
    <source>
        <dbReference type="PROSITE" id="PS50880"/>
    </source>
</evidence>
<comment type="cofactor">
    <cofactor evidence="12 13 14">
        <name>Zn(2+)</name>
        <dbReference type="ChEBI" id="CHEBI:29105"/>
    </cofactor>
    <text evidence="12 13 14">Binds 1 zinc ion per monomer.</text>
</comment>
<name>A0A9J7BRU7_9BACT</name>
<dbReference type="Pfam" id="PF13155">
    <property type="entry name" value="Toprim_2"/>
    <property type="match status" value="1"/>
</dbReference>
<dbReference type="GO" id="GO:1990077">
    <property type="term" value="C:primosome complex"/>
    <property type="evidence" value="ECO:0007669"/>
    <property type="project" value="UniProtKB-KW"/>
</dbReference>
<dbReference type="CDD" id="cd03364">
    <property type="entry name" value="TOPRIM_DnaG_primases"/>
    <property type="match status" value="1"/>
</dbReference>
<dbReference type="GO" id="GO:0008270">
    <property type="term" value="F:zinc ion binding"/>
    <property type="evidence" value="ECO:0007669"/>
    <property type="project" value="UniProtKB-UniRule"/>
</dbReference>
<keyword evidence="10 12" id="KW-0238">DNA-binding</keyword>
<feature type="zinc finger region" description="CHC2-type" evidence="12 14">
    <location>
        <begin position="36"/>
        <end position="60"/>
    </location>
</feature>
<dbReference type="Pfam" id="PF08275">
    <property type="entry name" value="DNAG_N"/>
    <property type="match status" value="1"/>
</dbReference>
<dbReference type="InterPro" id="IPR006295">
    <property type="entry name" value="DNA_primase_DnaG"/>
</dbReference>
<evidence type="ECO:0000256" key="14">
    <source>
        <dbReference type="PIRSR" id="PIRSR002811-1"/>
    </source>
</evidence>
<dbReference type="GO" id="GO:0005737">
    <property type="term" value="C:cytoplasm"/>
    <property type="evidence" value="ECO:0007669"/>
    <property type="project" value="TreeGrafter"/>
</dbReference>
<dbReference type="SUPFAM" id="SSF57783">
    <property type="entry name" value="Zinc beta-ribbon"/>
    <property type="match status" value="1"/>
</dbReference>
<dbReference type="GO" id="GO:0003677">
    <property type="term" value="F:DNA binding"/>
    <property type="evidence" value="ECO:0007669"/>
    <property type="project" value="UniProtKB-KW"/>
</dbReference>
<evidence type="ECO:0000256" key="9">
    <source>
        <dbReference type="ARBA" id="ARBA00022842"/>
    </source>
</evidence>